<dbReference type="Gene3D" id="1.10.287.1130">
    <property type="entry name" value="CytochromE C oxidase copper chaperone"/>
    <property type="match status" value="1"/>
</dbReference>
<sequence>MTQPSKEPCKKQACGIQACLSKNNFLSQSSVRCNSMEAQYNLSQECHTNFPLFRSAITCCRN</sequence>
<dbReference type="AlphaFoldDB" id="A0A1U7YCT2"/>
<keyword evidence="1" id="KW-1185">Reference proteome</keyword>
<dbReference type="RefSeq" id="XP_009800943.1">
    <property type="nucleotide sequence ID" value="XM_009802641.1"/>
</dbReference>
<name>A0A1U7YCT2_NICSY</name>
<protein>
    <submittedName>
        <fullName evidence="2">Cx9C motif-containing protein 4-like</fullName>
    </submittedName>
</protein>
<evidence type="ECO:0000313" key="2">
    <source>
        <dbReference type="RefSeq" id="XP_009800943.1"/>
    </source>
</evidence>
<accession>A0A1U7YCT2</accession>
<gene>
    <name evidence="2" type="primary">LOC104246762</name>
</gene>
<proteinExistence type="predicted"/>
<evidence type="ECO:0000313" key="1">
    <source>
        <dbReference type="Proteomes" id="UP000189701"/>
    </source>
</evidence>
<reference evidence="2" key="2">
    <citation type="submission" date="2025-08" db="UniProtKB">
        <authorList>
            <consortium name="RefSeq"/>
        </authorList>
    </citation>
    <scope>IDENTIFICATION</scope>
    <source>
        <tissue evidence="2">Leaf</tissue>
    </source>
</reference>
<reference evidence="1" key="1">
    <citation type="journal article" date="2013" name="Genome Biol.">
        <title>Reference genomes and transcriptomes of Nicotiana sylvestris and Nicotiana tomentosiformis.</title>
        <authorList>
            <person name="Sierro N."/>
            <person name="Battey J.N."/>
            <person name="Ouadi S."/>
            <person name="Bovet L."/>
            <person name="Goepfert S."/>
            <person name="Bakaher N."/>
            <person name="Peitsch M.C."/>
            <person name="Ivanov N.V."/>
        </authorList>
    </citation>
    <scope>NUCLEOTIDE SEQUENCE [LARGE SCALE GENOMIC DNA]</scope>
</reference>
<organism evidence="1 2">
    <name type="scientific">Nicotiana sylvestris</name>
    <name type="common">Wood tobacco</name>
    <name type="synonym">South American tobacco</name>
    <dbReference type="NCBI Taxonomy" id="4096"/>
    <lineage>
        <taxon>Eukaryota</taxon>
        <taxon>Viridiplantae</taxon>
        <taxon>Streptophyta</taxon>
        <taxon>Embryophyta</taxon>
        <taxon>Tracheophyta</taxon>
        <taxon>Spermatophyta</taxon>
        <taxon>Magnoliopsida</taxon>
        <taxon>eudicotyledons</taxon>
        <taxon>Gunneridae</taxon>
        <taxon>Pentapetalae</taxon>
        <taxon>asterids</taxon>
        <taxon>lamiids</taxon>
        <taxon>Solanales</taxon>
        <taxon>Solanaceae</taxon>
        <taxon>Nicotianoideae</taxon>
        <taxon>Nicotianeae</taxon>
        <taxon>Nicotiana</taxon>
    </lineage>
</organism>
<dbReference type="Proteomes" id="UP000189701">
    <property type="component" value="Unplaced"/>
</dbReference>